<dbReference type="AlphaFoldDB" id="A0A2Z5JG19"/>
<accession>A0A2Z5JG19</accession>
<dbReference type="InterPro" id="IPR029058">
    <property type="entry name" value="AB_hydrolase_fold"/>
</dbReference>
<evidence type="ECO:0000313" key="1">
    <source>
        <dbReference type="EMBL" id="AXE79300.1"/>
    </source>
</evidence>
<dbReference type="Gene3D" id="3.40.50.1820">
    <property type="entry name" value="alpha/beta hydrolase"/>
    <property type="match status" value="1"/>
</dbReference>
<dbReference type="SUPFAM" id="SSF53474">
    <property type="entry name" value="alpha/beta-Hydrolases"/>
    <property type="match status" value="1"/>
</dbReference>
<dbReference type="RefSeq" id="WP_114245833.1">
    <property type="nucleotide sequence ID" value="NZ_CP027306.1"/>
</dbReference>
<name>A0A2Z5JG19_STRAR</name>
<dbReference type="Proteomes" id="UP000252698">
    <property type="component" value="Chromosome"/>
</dbReference>
<organism evidence="1 2">
    <name type="scientific">Streptomyces atratus</name>
    <dbReference type="NCBI Taxonomy" id="1893"/>
    <lineage>
        <taxon>Bacteria</taxon>
        <taxon>Bacillati</taxon>
        <taxon>Actinomycetota</taxon>
        <taxon>Actinomycetes</taxon>
        <taxon>Kitasatosporales</taxon>
        <taxon>Streptomycetaceae</taxon>
        <taxon>Streptomyces</taxon>
    </lineage>
</organism>
<proteinExistence type="predicted"/>
<reference evidence="1 2" key="1">
    <citation type="journal article" date="2018" name="Front. Microbiol.">
        <title>Genome Sequencing of Streptomyces atratus SCSIOZH16 and Activation Production of Nocardamine via Metabolic Engineering.</title>
        <authorList>
            <person name="Li Y."/>
            <person name="Zhang C."/>
            <person name="Liu C."/>
            <person name="Ju J."/>
            <person name="Ma J."/>
        </authorList>
    </citation>
    <scope>NUCLEOTIDE SEQUENCE [LARGE SCALE GENOMIC DNA]</scope>
    <source>
        <strain evidence="1 2">SCSIO_ZH16</strain>
    </source>
</reference>
<dbReference type="KEGG" id="sata:C5746_22940"/>
<protein>
    <recommendedName>
        <fullName evidence="3">Alpha/beta hydrolase</fullName>
    </recommendedName>
</protein>
<dbReference type="GeneID" id="95521282"/>
<evidence type="ECO:0008006" key="3">
    <source>
        <dbReference type="Google" id="ProtNLM"/>
    </source>
</evidence>
<dbReference type="EMBL" id="CP027306">
    <property type="protein sequence ID" value="AXE79300.1"/>
    <property type="molecule type" value="Genomic_DNA"/>
</dbReference>
<gene>
    <name evidence="1" type="ORF">C5746_22940</name>
</gene>
<sequence>MSEPTYEQIVSELHSKRPITLAPGPRLDAEKHGALPLPPSTVWDLPGGTAWVYYGEGHSRLTRPVIFADGFNTGPSSLDFSWEIMEFGDYALISELRRRGHDVIILGFHERSASILDNSRTAQAAILHAIAERQGHTPLAVGGFSMGGLVTRHALAKMESQGIDHQASLYFSYDSPHRGAWIPIALQAFAHYIKDLDSRFSDQINSPAARQLLWRHIEKWDGTPDQSDERTTFLSEMEAIGQWPRRPRLIGVANGVADGTGTDAQAGELALEGKGLSVVGTKLYTQSPGDRELVAKLRVVTLKTNEVRTSGLPSVDGAPGGSLEGFGILADGLNALSPILGFKTDVRIRSHCFVPAVSAVDVGDPDTDAELYKDISALPPNTGGLDEFKLASRNEGHTLVTEELCTWLLDRLP</sequence>
<evidence type="ECO:0000313" key="2">
    <source>
        <dbReference type="Proteomes" id="UP000252698"/>
    </source>
</evidence>